<dbReference type="OrthoDB" id="425354at2759"/>
<dbReference type="InterPro" id="IPR053037">
    <property type="entry name" value="Pericyclase_pydY-like"/>
</dbReference>
<dbReference type="PANTHER" id="PTHR38115">
    <property type="entry name" value="LIPOCALIN-LIKE DOMAIN-CONTAINING PROTEIN"/>
    <property type="match status" value="1"/>
</dbReference>
<dbReference type="EMBL" id="CH476610">
    <property type="protein sequence ID" value="EAU29305.1"/>
    <property type="molecule type" value="Genomic_DNA"/>
</dbReference>
<reference evidence="2" key="1">
    <citation type="submission" date="2005-09" db="EMBL/GenBank/DDBJ databases">
        <title>Annotation of the Aspergillus terreus NIH2624 genome.</title>
        <authorList>
            <person name="Birren B.W."/>
            <person name="Lander E.S."/>
            <person name="Galagan J.E."/>
            <person name="Nusbaum C."/>
            <person name="Devon K."/>
            <person name="Henn M."/>
            <person name="Ma L.-J."/>
            <person name="Jaffe D.B."/>
            <person name="Butler J."/>
            <person name="Alvarez P."/>
            <person name="Gnerre S."/>
            <person name="Grabherr M."/>
            <person name="Kleber M."/>
            <person name="Mauceli E.W."/>
            <person name="Brockman W."/>
            <person name="Rounsley S."/>
            <person name="Young S.K."/>
            <person name="LaButti K."/>
            <person name="Pushparaj V."/>
            <person name="DeCaprio D."/>
            <person name="Crawford M."/>
            <person name="Koehrsen M."/>
            <person name="Engels R."/>
            <person name="Montgomery P."/>
            <person name="Pearson M."/>
            <person name="Howarth C."/>
            <person name="Larson L."/>
            <person name="Luoma S."/>
            <person name="White J."/>
            <person name="Alvarado L."/>
            <person name="Kodira C.D."/>
            <person name="Zeng Q."/>
            <person name="Oleary S."/>
            <person name="Yandava C."/>
            <person name="Denning D.W."/>
            <person name="Nierman W.C."/>
            <person name="Milne T."/>
            <person name="Madden K."/>
        </authorList>
    </citation>
    <scope>NUCLEOTIDE SEQUENCE [LARGE SCALE GENOMIC DNA]</scope>
    <source>
        <strain evidence="2">NIH 2624 / FGSC A1156</strain>
    </source>
</reference>
<protein>
    <submittedName>
        <fullName evidence="1">Uncharacterized protein</fullName>
    </submittedName>
</protein>
<sequence>MSHLKLHGTWCLDKNISDDPDAILNLQGVSWLVRKAIRAASMKLTVTFRSESMEFVMHTMLTGGLTGSSETRIPDWVERLHKDNIFGDVLVRCRFVPGELDAGGNKWPQFDMQSTFYREPDRIEAEEFLKNFTSSVVPAQEKEGRKDSFLHDFVRNESAGWTAEQVWGLDYIGSQKCLKRRIVVTGGGKYETAVFVYRFVE</sequence>
<dbReference type="RefSeq" id="XP_001218656.1">
    <property type="nucleotide sequence ID" value="XM_001218655.1"/>
</dbReference>
<evidence type="ECO:0000313" key="2">
    <source>
        <dbReference type="Proteomes" id="UP000007963"/>
    </source>
</evidence>
<name>Q0C7M6_ASPTN</name>
<dbReference type="OMA" id="DINGSWF"/>
<organism evidence="1 2">
    <name type="scientific">Aspergillus terreus (strain NIH 2624 / FGSC A1156)</name>
    <dbReference type="NCBI Taxonomy" id="341663"/>
    <lineage>
        <taxon>Eukaryota</taxon>
        <taxon>Fungi</taxon>
        <taxon>Dikarya</taxon>
        <taxon>Ascomycota</taxon>
        <taxon>Pezizomycotina</taxon>
        <taxon>Eurotiomycetes</taxon>
        <taxon>Eurotiomycetidae</taxon>
        <taxon>Eurotiales</taxon>
        <taxon>Aspergillaceae</taxon>
        <taxon>Aspergillus</taxon>
        <taxon>Aspergillus subgen. Circumdati</taxon>
    </lineage>
</organism>
<dbReference type="GeneID" id="4354588"/>
<dbReference type="HOGENOM" id="CLU_088979_1_0_1"/>
<dbReference type="VEuPathDB" id="FungiDB:ATEG_10308"/>
<evidence type="ECO:0000313" key="1">
    <source>
        <dbReference type="EMBL" id="EAU29305.1"/>
    </source>
</evidence>
<dbReference type="PANTHER" id="PTHR38115:SF1">
    <property type="entry name" value="LIPOCALIN-LIKE DOMAIN-CONTAINING PROTEIN"/>
    <property type="match status" value="1"/>
</dbReference>
<dbReference type="Proteomes" id="UP000007963">
    <property type="component" value="Unassembled WGS sequence"/>
</dbReference>
<proteinExistence type="predicted"/>
<dbReference type="Gene3D" id="2.40.128.20">
    <property type="match status" value="1"/>
</dbReference>
<accession>Q0C7M6</accession>
<dbReference type="InterPro" id="IPR012674">
    <property type="entry name" value="Calycin"/>
</dbReference>
<dbReference type="eggNOG" id="ENOG502S22D">
    <property type="taxonomic scope" value="Eukaryota"/>
</dbReference>
<dbReference type="AlphaFoldDB" id="Q0C7M6"/>
<gene>
    <name evidence="1" type="ORF">ATEG_10308</name>
</gene>